<dbReference type="InterPro" id="IPR013766">
    <property type="entry name" value="Thioredoxin_domain"/>
</dbReference>
<keyword evidence="3" id="KW-1185">Reference proteome</keyword>
<dbReference type="SUPFAM" id="SSF52833">
    <property type="entry name" value="Thioredoxin-like"/>
    <property type="match status" value="1"/>
</dbReference>
<dbReference type="InterPro" id="IPR036249">
    <property type="entry name" value="Thioredoxin-like_sf"/>
</dbReference>
<feature type="domain" description="Thioredoxin" evidence="1">
    <location>
        <begin position="15"/>
        <end position="87"/>
    </location>
</feature>
<evidence type="ECO:0000259" key="1">
    <source>
        <dbReference type="Pfam" id="PF00085"/>
    </source>
</evidence>
<dbReference type="Pfam" id="PF00085">
    <property type="entry name" value="Thioredoxin"/>
    <property type="match status" value="1"/>
</dbReference>
<protein>
    <submittedName>
        <fullName evidence="2">Thioredoxin</fullName>
    </submittedName>
</protein>
<gene>
    <name evidence="2" type="ORF">D1953_17600</name>
</gene>
<evidence type="ECO:0000313" key="2">
    <source>
        <dbReference type="EMBL" id="RID82749.1"/>
    </source>
</evidence>
<dbReference type="Proteomes" id="UP000266016">
    <property type="component" value="Unassembled WGS sequence"/>
</dbReference>
<comment type="caution">
    <text evidence="2">The sequence shown here is derived from an EMBL/GenBank/DDBJ whole genome shotgun (WGS) entry which is preliminary data.</text>
</comment>
<proteinExistence type="predicted"/>
<organism evidence="2 3">
    <name type="scientific">Peribacillus asahii</name>
    <dbReference type="NCBI Taxonomy" id="228899"/>
    <lineage>
        <taxon>Bacteria</taxon>
        <taxon>Bacillati</taxon>
        <taxon>Bacillota</taxon>
        <taxon>Bacilli</taxon>
        <taxon>Bacillales</taxon>
        <taxon>Bacillaceae</taxon>
        <taxon>Peribacillus</taxon>
    </lineage>
</organism>
<reference evidence="2 3" key="1">
    <citation type="submission" date="2018-08" db="EMBL/GenBank/DDBJ databases">
        <title>Bacillus jemisoniae sp. nov., Bacillus chryseoplanitiae sp. nov., Bacillus resnikiae sp. nov., and Bacillus frankliniae sp. nov., isolated from Viking spacecraft and associated surfaces.</title>
        <authorList>
            <person name="Seuylemezian A."/>
            <person name="Vaishampayan P."/>
        </authorList>
    </citation>
    <scope>NUCLEOTIDE SEQUENCE [LARGE SCALE GENOMIC DNA]</scope>
    <source>
        <strain evidence="2 3">MA001</strain>
    </source>
</reference>
<name>A0A398AYJ9_9BACI</name>
<dbReference type="EMBL" id="QWVS01000043">
    <property type="protein sequence ID" value="RID82749.1"/>
    <property type="molecule type" value="Genomic_DNA"/>
</dbReference>
<sequence length="104" mass="11770">MQDWTETDVQAAAREGDTFCVYAYTPMCGTCQVASKMLTVALELVPQLTIGKMNVNFFPSIAKHCEIESVPCLLLYKEGKLIQKIYAFQSVPYLYTTLKEFLDN</sequence>
<dbReference type="RefSeq" id="WP_119118474.1">
    <property type="nucleotide sequence ID" value="NZ_QWVS01000043.1"/>
</dbReference>
<dbReference type="CDD" id="cd02947">
    <property type="entry name" value="TRX_family"/>
    <property type="match status" value="1"/>
</dbReference>
<accession>A0A398AYJ9</accession>
<evidence type="ECO:0000313" key="3">
    <source>
        <dbReference type="Proteomes" id="UP000266016"/>
    </source>
</evidence>
<dbReference type="Gene3D" id="3.40.30.10">
    <property type="entry name" value="Glutaredoxin"/>
    <property type="match status" value="1"/>
</dbReference>
<dbReference type="AlphaFoldDB" id="A0A398AYJ9"/>